<gene>
    <name evidence="3" type="primary">hda</name>
    <name evidence="3" type="ORF">CSA60_03370</name>
</gene>
<dbReference type="Proteomes" id="UP000243469">
    <property type="component" value="Unassembled WGS sequence"/>
</dbReference>
<evidence type="ECO:0000313" key="4">
    <source>
        <dbReference type="Proteomes" id="UP000243469"/>
    </source>
</evidence>
<comment type="caution">
    <text evidence="3">The sequence shown here is derived from an EMBL/GenBank/DDBJ whole genome shotgun (WGS) entry which is preliminary data.</text>
</comment>
<dbReference type="Gene3D" id="3.40.50.300">
    <property type="entry name" value="P-loop containing nucleotide triphosphate hydrolases"/>
    <property type="match status" value="1"/>
</dbReference>
<evidence type="ECO:0000313" key="3">
    <source>
        <dbReference type="EMBL" id="PIE24260.1"/>
    </source>
</evidence>
<feature type="domain" description="Hda lid" evidence="2">
    <location>
        <begin position="168"/>
        <end position="231"/>
    </location>
</feature>
<dbReference type="SUPFAM" id="SSF52540">
    <property type="entry name" value="P-loop containing nucleoside triphosphate hydrolases"/>
    <property type="match status" value="1"/>
</dbReference>
<name>A0A2G6JLV5_NEPCE</name>
<dbReference type="NCBIfam" id="TIGR03420">
    <property type="entry name" value="DnaA_homol_Hda"/>
    <property type="match status" value="1"/>
</dbReference>
<dbReference type="Gene3D" id="1.10.8.60">
    <property type="match status" value="1"/>
</dbReference>
<sequence>MTTNSPFQLPLSVSLRDDARFENYYAQGNELVCANLKAVAHNQGEQFTFIWGAEGVGRTHLLQAVCHEAEPEGKSAVYLPLDELKHMGCDLLEGMEFLDLVCLDNFETVVGEKDWEEALFHFFNRMRDQGNSLIIAATAAPRYLGVHLPDLASRLSWGVVFQVQALSDETKLRAIQMRAGARGLEFSDEVARFLVYHASRNMNDLTRLLDELDQASLSAKRKVTIPFIKEVTGL</sequence>
<evidence type="ECO:0000259" key="1">
    <source>
        <dbReference type="Pfam" id="PF00308"/>
    </source>
</evidence>
<dbReference type="Pfam" id="PF00308">
    <property type="entry name" value="Bac_DnaA"/>
    <property type="match status" value="1"/>
</dbReference>
<dbReference type="PANTHER" id="PTHR30050">
    <property type="entry name" value="CHROMOSOMAL REPLICATION INITIATOR PROTEIN DNAA"/>
    <property type="match status" value="1"/>
</dbReference>
<dbReference type="InterPro" id="IPR013317">
    <property type="entry name" value="DnaA_dom"/>
</dbReference>
<proteinExistence type="predicted"/>
<reference evidence="3 4" key="1">
    <citation type="submission" date="2017-10" db="EMBL/GenBank/DDBJ databases">
        <title>Novel microbial diversity and functional potential in the marine mammal oral microbiome.</title>
        <authorList>
            <person name="Dudek N.K."/>
            <person name="Sun C.L."/>
            <person name="Burstein D."/>
            <person name="Kantor R.S."/>
            <person name="Aliaga Goltsman D.S."/>
            <person name="Bik E.M."/>
            <person name="Thomas B.C."/>
            <person name="Banfield J.F."/>
            <person name="Relman D.A."/>
        </authorList>
    </citation>
    <scope>NUCLEOTIDE SEQUENCE [LARGE SCALE GENOMIC DNA]</scope>
    <source>
        <strain evidence="3">DOLJORAL78_47_21</strain>
    </source>
</reference>
<dbReference type="STRING" id="207954.MED92_12436"/>
<dbReference type="InterPro" id="IPR017788">
    <property type="entry name" value="Hda"/>
</dbReference>
<dbReference type="AlphaFoldDB" id="A0A2G6JLV5"/>
<accession>A0A2G6JLV5</accession>
<organism evidence="3 4">
    <name type="scientific">Neptuniibacter caesariensis</name>
    <dbReference type="NCBI Taxonomy" id="207954"/>
    <lineage>
        <taxon>Bacteria</taxon>
        <taxon>Pseudomonadati</taxon>
        <taxon>Pseudomonadota</taxon>
        <taxon>Gammaproteobacteria</taxon>
        <taxon>Oceanospirillales</taxon>
        <taxon>Oceanospirillaceae</taxon>
        <taxon>Neptuniibacter</taxon>
    </lineage>
</organism>
<dbReference type="GO" id="GO:0032297">
    <property type="term" value="P:negative regulation of DNA-templated DNA replication initiation"/>
    <property type="evidence" value="ECO:0007669"/>
    <property type="project" value="InterPro"/>
</dbReference>
<dbReference type="Pfam" id="PF22688">
    <property type="entry name" value="Hda_lid"/>
    <property type="match status" value="1"/>
</dbReference>
<dbReference type="InterPro" id="IPR027417">
    <property type="entry name" value="P-loop_NTPase"/>
</dbReference>
<dbReference type="EMBL" id="PDSH01000017">
    <property type="protein sequence ID" value="PIE24260.1"/>
    <property type="molecule type" value="Genomic_DNA"/>
</dbReference>
<feature type="domain" description="Chromosomal replication initiator protein DnaA ATPAse" evidence="1">
    <location>
        <begin position="19"/>
        <end position="161"/>
    </location>
</feature>
<dbReference type="GO" id="GO:0006270">
    <property type="term" value="P:DNA replication initiation"/>
    <property type="evidence" value="ECO:0007669"/>
    <property type="project" value="TreeGrafter"/>
</dbReference>
<dbReference type="PANTHER" id="PTHR30050:SF5">
    <property type="entry name" value="DNAA REGULATORY INACTIVATOR HDA"/>
    <property type="match status" value="1"/>
</dbReference>
<protein>
    <submittedName>
        <fullName evidence="3">DnaA regulatory inactivator Hda</fullName>
    </submittedName>
</protein>
<dbReference type="InterPro" id="IPR055199">
    <property type="entry name" value="Hda_lid"/>
</dbReference>
<evidence type="ECO:0000259" key="2">
    <source>
        <dbReference type="Pfam" id="PF22688"/>
    </source>
</evidence>